<keyword evidence="8" id="KW-1185">Reference proteome</keyword>
<gene>
    <name evidence="7" type="ORF">UCRPC4_g00243</name>
</gene>
<comment type="subcellular location">
    <subcellularLocation>
        <location evidence="1">Nucleus</location>
    </subcellularLocation>
</comment>
<dbReference type="EMBL" id="LCWF01000006">
    <property type="protein sequence ID" value="KKY29054.1"/>
    <property type="molecule type" value="Genomic_DNA"/>
</dbReference>
<evidence type="ECO:0000313" key="7">
    <source>
        <dbReference type="EMBL" id="KKY29054.1"/>
    </source>
</evidence>
<evidence type="ECO:0000256" key="3">
    <source>
        <dbReference type="ARBA" id="ARBA00022705"/>
    </source>
</evidence>
<dbReference type="InterPro" id="IPR024826">
    <property type="entry name" value="DNA_pol_delta/II_ssu"/>
</dbReference>
<dbReference type="Gene3D" id="3.60.21.50">
    <property type="match status" value="1"/>
</dbReference>
<dbReference type="GO" id="GO:0006271">
    <property type="term" value="P:DNA strand elongation involved in DNA replication"/>
    <property type="evidence" value="ECO:0007669"/>
    <property type="project" value="TreeGrafter"/>
</dbReference>
<dbReference type="InterPro" id="IPR007185">
    <property type="entry name" value="DNA_pol_a/d/e_bsu"/>
</dbReference>
<comment type="caution">
    <text evidence="7">The sequence shown here is derived from an EMBL/GenBank/DDBJ whole genome shotgun (WGS) entry which is preliminary data.</text>
</comment>
<comment type="similarity">
    <text evidence="2">Belongs to the DNA polymerase delta/II small subunit family.</text>
</comment>
<dbReference type="Pfam" id="PF18018">
    <property type="entry name" value="DNA_pol_D_N"/>
    <property type="match status" value="1"/>
</dbReference>
<dbReference type="InterPro" id="IPR041863">
    <property type="entry name" value="PolD2_C"/>
</dbReference>
<dbReference type="Proteomes" id="UP000053317">
    <property type="component" value="Unassembled WGS sequence"/>
</dbReference>
<dbReference type="FunFam" id="3.60.21.50:FF:000006">
    <property type="entry name" value="DNA polymerase delta subunit 2, putative"/>
    <property type="match status" value="1"/>
</dbReference>
<name>A0A0G2F469_PHACM</name>
<evidence type="ECO:0000256" key="4">
    <source>
        <dbReference type="ARBA" id="ARBA00023242"/>
    </source>
</evidence>
<evidence type="ECO:0000259" key="6">
    <source>
        <dbReference type="Pfam" id="PF18018"/>
    </source>
</evidence>
<sequence>MPLKPNILEDISKDHFISGPPPRHSYFSTDPNQTQTMLEDESGRLRLTGALLKSALLVTGVIVAVLGTENANGDFEVLETHVPDLPRQPQRWERDDSDAAQAGEMDIDHKDEPGKKIAIVSGLGISGNTADNLNLSLLSEWLLGEGLGSDDQESAARISRLLIAGNSLSDPYLALPANVPETGKKAASKKYGYDASSYNPAPTAHLDAFLAELLPSIPITLMAGQYDPANSTLPQQPIHQAMFPHARAYASAKIVHDESEIPEPGWFDSVTNPWEGDIEGWRFLGNSGQPVDDIFRYVEFGGEDGQGADGRLEVMESMLRWRCGAPTAPDTLWCYPFQDKDQFVVEECPHVYFVGNQPKFDSTVVEGPVGQQVRIISVPKFNDSGEVVLLDVATLEVELVKIEVQDLPE</sequence>
<reference evidence="7 8" key="2">
    <citation type="submission" date="2015-05" db="EMBL/GenBank/DDBJ databases">
        <authorList>
            <person name="Morales-Cruz A."/>
            <person name="Amrine K.C."/>
            <person name="Cantu D."/>
        </authorList>
    </citation>
    <scope>NUCLEOTIDE SEQUENCE [LARGE SCALE GENOMIC DNA]</scope>
    <source>
        <strain evidence="7">UCRPC4</strain>
    </source>
</reference>
<evidence type="ECO:0000259" key="5">
    <source>
        <dbReference type="Pfam" id="PF04042"/>
    </source>
</evidence>
<dbReference type="OrthoDB" id="3763at2759"/>
<dbReference type="AlphaFoldDB" id="A0A0G2F469"/>
<dbReference type="PANTHER" id="PTHR10416:SF0">
    <property type="entry name" value="DNA POLYMERASE DELTA SUBUNIT 2"/>
    <property type="match status" value="1"/>
</dbReference>
<feature type="domain" description="DNA polymerase alpha/delta/epsilon subunit B" evidence="5">
    <location>
        <begin position="117"/>
        <end position="361"/>
    </location>
</feature>
<dbReference type="PANTHER" id="PTHR10416">
    <property type="entry name" value="DNA POLYMERASE DELTA SUBUNIT 2"/>
    <property type="match status" value="1"/>
</dbReference>
<dbReference type="Gene3D" id="2.40.50.430">
    <property type="match status" value="1"/>
</dbReference>
<keyword evidence="4" id="KW-0539">Nucleus</keyword>
<dbReference type="GO" id="GO:0043625">
    <property type="term" value="C:delta DNA polymerase complex"/>
    <property type="evidence" value="ECO:0007669"/>
    <property type="project" value="TreeGrafter"/>
</dbReference>
<evidence type="ECO:0000256" key="2">
    <source>
        <dbReference type="ARBA" id="ARBA00006035"/>
    </source>
</evidence>
<evidence type="ECO:0000313" key="8">
    <source>
        <dbReference type="Proteomes" id="UP000053317"/>
    </source>
</evidence>
<evidence type="ECO:0000256" key="1">
    <source>
        <dbReference type="ARBA" id="ARBA00004123"/>
    </source>
</evidence>
<organism evidence="7 8">
    <name type="scientific">Phaeomoniella chlamydospora</name>
    <name type="common">Phaeoacremonium chlamydosporum</name>
    <dbReference type="NCBI Taxonomy" id="158046"/>
    <lineage>
        <taxon>Eukaryota</taxon>
        <taxon>Fungi</taxon>
        <taxon>Dikarya</taxon>
        <taxon>Ascomycota</taxon>
        <taxon>Pezizomycotina</taxon>
        <taxon>Eurotiomycetes</taxon>
        <taxon>Chaetothyriomycetidae</taxon>
        <taxon>Phaeomoniellales</taxon>
        <taxon>Phaeomoniellaceae</taxon>
        <taxon>Phaeomoniella</taxon>
    </lineage>
</organism>
<reference evidence="7 8" key="1">
    <citation type="submission" date="2015-05" db="EMBL/GenBank/DDBJ databases">
        <title>Distinctive expansion of gene families associated with plant cell wall degradation and secondary metabolism in the genomes of grapevine trunk pathogens.</title>
        <authorList>
            <person name="Lawrence D.P."/>
            <person name="Travadon R."/>
            <person name="Rolshausen P.E."/>
            <person name="Baumgartner K."/>
        </authorList>
    </citation>
    <scope>NUCLEOTIDE SEQUENCE [LARGE SCALE GENOMIC DNA]</scope>
    <source>
        <strain evidence="7">UCRPC4</strain>
    </source>
</reference>
<dbReference type="GO" id="GO:0003677">
    <property type="term" value="F:DNA binding"/>
    <property type="evidence" value="ECO:0007669"/>
    <property type="project" value="InterPro"/>
</dbReference>
<dbReference type="InterPro" id="IPR040663">
    <property type="entry name" value="DNA_pol_D_N"/>
</dbReference>
<dbReference type="CDD" id="cd07387">
    <property type="entry name" value="MPP_PolD2_C"/>
    <property type="match status" value="1"/>
</dbReference>
<keyword evidence="3" id="KW-0235">DNA replication</keyword>
<accession>A0A0G2F469</accession>
<dbReference type="Pfam" id="PF04042">
    <property type="entry name" value="DNA_pol_E_B"/>
    <property type="match status" value="1"/>
</dbReference>
<proteinExistence type="inferred from homology"/>
<feature type="domain" description="DNA polymerase delta subunit OB-fold" evidence="6">
    <location>
        <begin position="1"/>
        <end position="79"/>
    </location>
</feature>
<protein>
    <submittedName>
        <fullName evidence="7">Putative dna polymerase delta subunit</fullName>
    </submittedName>
</protein>